<keyword evidence="7" id="KW-0560">Oxidoreductase</keyword>
<dbReference type="Pfam" id="PF00067">
    <property type="entry name" value="p450"/>
    <property type="match status" value="1"/>
</dbReference>
<reference evidence="11 12" key="1">
    <citation type="submission" date="2017-06" db="EMBL/GenBank/DDBJ databases">
        <title>Comparative genomic analysis of Ambrosia Fusariam Clade fungi.</title>
        <authorList>
            <person name="Stajich J.E."/>
            <person name="Carrillo J."/>
            <person name="Kijimoto T."/>
            <person name="Eskalen A."/>
            <person name="O'Donnell K."/>
            <person name="Kasson M."/>
        </authorList>
    </citation>
    <scope>NUCLEOTIDE SEQUENCE [LARGE SCALE GENOMIC DNA]</scope>
    <source>
        <strain evidence="11">UCR3666</strain>
    </source>
</reference>
<comment type="cofactor">
    <cofactor evidence="1 8">
        <name>heme</name>
        <dbReference type="ChEBI" id="CHEBI:30413"/>
    </cofactor>
</comment>
<keyword evidence="6 8" id="KW-0408">Iron</keyword>
<sequence length="1092" mass="122327">MNYSVPTLLTWLVFNVACTLVAALALALLLRKFMFRPKLDSNFSGWIMVELALASYMLRGDGIGRRIFSLARKFSGSLFGLTSKHQVLFHLPGVDRLMEQSLQTLSAGPFQYALLTSVYGGIDSPALKEKVENSWRDFIPPMEKLFLNESGATATIERARVVERVASLVTFSSDVHSMKRWEVSADVQAVSSDLQSSSLAVEANLYTLIRDFGACIAIPLLYGNDFLDRHPHLIDDLWKFDSDLFIPLLLGVPTWAPFKVIQDGLSARSRLLSAMSSLYRCIDQHQKGELADSEFDLSDVSSIPFERNKIYEREGWSFQERAAADFSILWGQNANLQPMLAWLTTFVYATPGLVDRIREETAAYINLSTTTPLEIISIDIPGLCRSCQVLKACIFETYRIANDPAVIRRVERPITIQDGELEHKLQAGSFISMPMSLTNGDPAIFPDPEKFIPERFLERNLTTGSMVARYGRLRPWGIGTSMCKGRTFAQKHMMVVGAAIISLWDIEPASGSWDIPDMIPGSSAKRPAKDIRVVIKRRALFKSSRLPLRICLALMGSVKSGIYFYSGAESQFSSFKGISSLTGNTLVLFLFSLHFPRTLLMASPQGLTFEEEVYLAFKDIFIGQRAEFRRARAVLRIVNKYQSHTPVSSLLRTTNRQAVCESLCRLLKAGVFQYENIATHWFGQNPSIVAQESGAVVSDVPLTFGLLEASPAASLIGTDMIKCGSSEVEAAQTGTVFETDSMEGYEDSSDDSAMLDKQEMENHVPAPRNSKYPAETSQLQVLLPLRIQNLILSRVQAILEVTCFEFAKEKMPKILENRKWRCPTAGELNLWVGEFNKRIVSFNNNVNIPEGYEISKCFQAATHIRHFAVHRRHLSTAHLQSLVNNAEGLCKILGNSQALAQIELIWGYAQAQTSELESFKQDIVVELESSLDDIAARRAELDLLEAGSISKAHDKLNRHHDLASDELEKILLDRHMVLIAAGKVEAEKEGDQEDESDTNLPEEMDDQPPEEAKVEQFQPAPGRLHILQQRTKQIMMLAQGIYNSLNSLMTRLYTVSNQLLWLSSILFGIAAAYILGPVGMEHMWSVLWWGEW</sequence>
<dbReference type="GO" id="GO:0016705">
    <property type="term" value="F:oxidoreductase activity, acting on paired donors, with incorporation or reduction of molecular oxygen"/>
    <property type="evidence" value="ECO:0007669"/>
    <property type="project" value="InterPro"/>
</dbReference>
<evidence type="ECO:0000256" key="10">
    <source>
        <dbReference type="SAM" id="Phobius"/>
    </source>
</evidence>
<dbReference type="EMBL" id="NKUJ01000006">
    <property type="protein sequence ID" value="RMJ19673.1"/>
    <property type="molecule type" value="Genomic_DNA"/>
</dbReference>
<feature type="binding site" description="axial binding residue" evidence="8">
    <location>
        <position position="483"/>
    </location>
    <ligand>
        <name>heme</name>
        <dbReference type="ChEBI" id="CHEBI:30413"/>
    </ligand>
    <ligandPart>
        <name>Fe</name>
        <dbReference type="ChEBI" id="CHEBI:18248"/>
    </ligandPart>
</feature>
<dbReference type="GO" id="GO:0004497">
    <property type="term" value="F:monooxygenase activity"/>
    <property type="evidence" value="ECO:0007669"/>
    <property type="project" value="UniProtKB-KW"/>
</dbReference>
<keyword evidence="10" id="KW-0812">Transmembrane</keyword>
<evidence type="ECO:0000256" key="3">
    <source>
        <dbReference type="ARBA" id="ARBA00010617"/>
    </source>
</evidence>
<proteinExistence type="inferred from homology"/>
<feature type="transmembrane region" description="Helical" evidence="10">
    <location>
        <begin position="1059"/>
        <end position="1080"/>
    </location>
</feature>
<dbReference type="PANTHER" id="PTHR24306">
    <property type="match status" value="1"/>
</dbReference>
<gene>
    <name evidence="11" type="ORF">CDV36_000656</name>
</gene>
<keyword evidence="4" id="KW-0444">Lipid biosynthesis</keyword>
<evidence type="ECO:0000256" key="5">
    <source>
        <dbReference type="ARBA" id="ARBA00022723"/>
    </source>
</evidence>
<dbReference type="STRING" id="2010991.A0A3M2SQ28"/>
<evidence type="ECO:0000256" key="9">
    <source>
        <dbReference type="SAM" id="MobiDB-lite"/>
    </source>
</evidence>
<evidence type="ECO:0008006" key="13">
    <source>
        <dbReference type="Google" id="ProtNLM"/>
    </source>
</evidence>
<comment type="caution">
    <text evidence="11">The sequence shown here is derived from an EMBL/GenBank/DDBJ whole genome shotgun (WGS) entry which is preliminary data.</text>
</comment>
<keyword evidence="8" id="KW-0349">Heme</keyword>
<dbReference type="OrthoDB" id="3366823at2759"/>
<name>A0A3M2SQ28_9HYPO</name>
<feature type="region of interest" description="Disordered" evidence="9">
    <location>
        <begin position="983"/>
        <end position="1012"/>
    </location>
</feature>
<comment type="subcellular location">
    <subcellularLocation>
        <location evidence="2">Endoplasmic reticulum membrane</location>
        <topology evidence="2">Single-pass membrane protein</topology>
    </subcellularLocation>
</comment>
<dbReference type="GO" id="GO:0005789">
    <property type="term" value="C:endoplasmic reticulum membrane"/>
    <property type="evidence" value="ECO:0007669"/>
    <property type="project" value="UniProtKB-SubCell"/>
</dbReference>
<dbReference type="GO" id="GO:0005506">
    <property type="term" value="F:iron ion binding"/>
    <property type="evidence" value="ECO:0007669"/>
    <property type="project" value="InterPro"/>
</dbReference>
<accession>A0A3M2SQ28</accession>
<dbReference type="PRINTS" id="PR00465">
    <property type="entry name" value="EP450IV"/>
</dbReference>
<dbReference type="InterPro" id="IPR036396">
    <property type="entry name" value="Cyt_P450_sf"/>
</dbReference>
<dbReference type="PANTHER" id="PTHR24306:SF8">
    <property type="entry name" value="P450, PUTATIVE (EUROFUNG)-RELATED"/>
    <property type="match status" value="1"/>
</dbReference>
<dbReference type="Proteomes" id="UP000277212">
    <property type="component" value="Unassembled WGS sequence"/>
</dbReference>
<dbReference type="AlphaFoldDB" id="A0A3M2SQ28"/>
<evidence type="ECO:0000256" key="6">
    <source>
        <dbReference type="ARBA" id="ARBA00023004"/>
    </source>
</evidence>
<keyword evidence="12" id="KW-1185">Reference proteome</keyword>
<evidence type="ECO:0000256" key="1">
    <source>
        <dbReference type="ARBA" id="ARBA00001971"/>
    </source>
</evidence>
<evidence type="ECO:0000256" key="4">
    <source>
        <dbReference type="ARBA" id="ARBA00022516"/>
    </source>
</evidence>
<evidence type="ECO:0000256" key="7">
    <source>
        <dbReference type="ARBA" id="ARBA00023033"/>
    </source>
</evidence>
<keyword evidence="4" id="KW-0443">Lipid metabolism</keyword>
<protein>
    <recommendedName>
        <fullName evidence="13">Cytochrome P450</fullName>
    </recommendedName>
</protein>
<keyword evidence="5 8" id="KW-0479">Metal-binding</keyword>
<evidence type="ECO:0000256" key="2">
    <source>
        <dbReference type="ARBA" id="ARBA00004389"/>
    </source>
</evidence>
<dbReference type="GO" id="GO:0020037">
    <property type="term" value="F:heme binding"/>
    <property type="evidence" value="ECO:0007669"/>
    <property type="project" value="InterPro"/>
</dbReference>
<feature type="transmembrane region" description="Helical" evidence="10">
    <location>
        <begin position="12"/>
        <end position="30"/>
    </location>
</feature>
<comment type="similarity">
    <text evidence="3">Belongs to the cytochrome P450 family.</text>
</comment>
<keyword evidence="10" id="KW-0472">Membrane</keyword>
<dbReference type="CDD" id="cd11040">
    <property type="entry name" value="CYP7_CYP8-like"/>
    <property type="match status" value="1"/>
</dbReference>
<evidence type="ECO:0000256" key="8">
    <source>
        <dbReference type="PIRSR" id="PIRSR602403-1"/>
    </source>
</evidence>
<dbReference type="SUPFAM" id="SSF48264">
    <property type="entry name" value="Cytochrome P450"/>
    <property type="match status" value="1"/>
</dbReference>
<keyword evidence="10" id="KW-1133">Transmembrane helix</keyword>
<dbReference type="Gene3D" id="1.10.630.10">
    <property type="entry name" value="Cytochrome P450"/>
    <property type="match status" value="1"/>
</dbReference>
<dbReference type="InterPro" id="IPR001128">
    <property type="entry name" value="Cyt_P450"/>
</dbReference>
<keyword evidence="7" id="KW-0503">Monooxygenase</keyword>
<evidence type="ECO:0000313" key="11">
    <source>
        <dbReference type="EMBL" id="RMJ19673.1"/>
    </source>
</evidence>
<dbReference type="InterPro" id="IPR002403">
    <property type="entry name" value="Cyt_P450_E_grp-IV"/>
</dbReference>
<feature type="compositionally biased region" description="Acidic residues" evidence="9">
    <location>
        <begin position="990"/>
        <end position="1009"/>
    </location>
</feature>
<evidence type="ECO:0000313" key="12">
    <source>
        <dbReference type="Proteomes" id="UP000277212"/>
    </source>
</evidence>
<organism evidence="11 12">
    <name type="scientific">Fusarium kuroshium</name>
    <dbReference type="NCBI Taxonomy" id="2010991"/>
    <lineage>
        <taxon>Eukaryota</taxon>
        <taxon>Fungi</taxon>
        <taxon>Dikarya</taxon>
        <taxon>Ascomycota</taxon>
        <taxon>Pezizomycotina</taxon>
        <taxon>Sordariomycetes</taxon>
        <taxon>Hypocreomycetidae</taxon>
        <taxon>Hypocreales</taxon>
        <taxon>Nectriaceae</taxon>
        <taxon>Fusarium</taxon>
        <taxon>Fusarium solani species complex</taxon>
    </lineage>
</organism>